<organism evidence="3 4">
    <name type="scientific">Paraphoma chrysanthemicola</name>
    <dbReference type="NCBI Taxonomy" id="798071"/>
    <lineage>
        <taxon>Eukaryota</taxon>
        <taxon>Fungi</taxon>
        <taxon>Dikarya</taxon>
        <taxon>Ascomycota</taxon>
        <taxon>Pezizomycotina</taxon>
        <taxon>Dothideomycetes</taxon>
        <taxon>Pleosporomycetidae</taxon>
        <taxon>Pleosporales</taxon>
        <taxon>Pleosporineae</taxon>
        <taxon>Phaeosphaeriaceae</taxon>
        <taxon>Paraphoma</taxon>
    </lineage>
</organism>
<evidence type="ECO:0000256" key="1">
    <source>
        <dbReference type="SAM" id="Coils"/>
    </source>
</evidence>
<keyword evidence="2" id="KW-0472">Membrane</keyword>
<evidence type="ECO:0000256" key="2">
    <source>
        <dbReference type="SAM" id="Phobius"/>
    </source>
</evidence>
<evidence type="ECO:0000313" key="4">
    <source>
        <dbReference type="Proteomes" id="UP000813461"/>
    </source>
</evidence>
<keyword evidence="1" id="KW-0175">Coiled coil</keyword>
<keyword evidence="4" id="KW-1185">Reference proteome</keyword>
<feature type="coiled-coil region" evidence="1">
    <location>
        <begin position="13"/>
        <end position="40"/>
    </location>
</feature>
<keyword evidence="2" id="KW-0812">Transmembrane</keyword>
<proteinExistence type="predicted"/>
<dbReference type="EMBL" id="JAGMVJ010000021">
    <property type="protein sequence ID" value="KAH7074119.1"/>
    <property type="molecule type" value="Genomic_DNA"/>
</dbReference>
<evidence type="ECO:0000313" key="3">
    <source>
        <dbReference type="EMBL" id="KAH7074119.1"/>
    </source>
</evidence>
<feature type="transmembrane region" description="Helical" evidence="2">
    <location>
        <begin position="72"/>
        <end position="91"/>
    </location>
</feature>
<name>A0A8K0QUZ7_9PLEO</name>
<comment type="caution">
    <text evidence="3">The sequence shown here is derived from an EMBL/GenBank/DDBJ whole genome shotgun (WGS) entry which is preliminary data.</text>
</comment>
<accession>A0A8K0QUZ7</accession>
<protein>
    <submittedName>
        <fullName evidence="3">Uncharacterized protein</fullName>
    </submittedName>
</protein>
<reference evidence="3" key="1">
    <citation type="journal article" date="2021" name="Nat. Commun.">
        <title>Genetic determinants of endophytism in the Arabidopsis root mycobiome.</title>
        <authorList>
            <person name="Mesny F."/>
            <person name="Miyauchi S."/>
            <person name="Thiergart T."/>
            <person name="Pickel B."/>
            <person name="Atanasova L."/>
            <person name="Karlsson M."/>
            <person name="Huettel B."/>
            <person name="Barry K.W."/>
            <person name="Haridas S."/>
            <person name="Chen C."/>
            <person name="Bauer D."/>
            <person name="Andreopoulos W."/>
            <person name="Pangilinan J."/>
            <person name="LaButti K."/>
            <person name="Riley R."/>
            <person name="Lipzen A."/>
            <person name="Clum A."/>
            <person name="Drula E."/>
            <person name="Henrissat B."/>
            <person name="Kohler A."/>
            <person name="Grigoriev I.V."/>
            <person name="Martin F.M."/>
            <person name="Hacquard S."/>
        </authorList>
    </citation>
    <scope>NUCLEOTIDE SEQUENCE</scope>
    <source>
        <strain evidence="3">MPI-SDFR-AT-0120</strain>
    </source>
</reference>
<keyword evidence="2" id="KW-1133">Transmembrane helix</keyword>
<gene>
    <name evidence="3" type="ORF">FB567DRAFT_583698</name>
</gene>
<sequence length="316" mass="35621">MSQPSSIPSTAELRAECAKREELRAKYDKMLQELEDFADTEMGSEYKVVKTEPAKNTPDAMIKVDKTFDKEYGFFPRCVWLLLLYAILYYTLLQRSIGLLVPFVAIFFISMYADVNLRRYHRAQYLLDRFGCYSTPHSLGTDPQVLKAEHAVKIAGERLTQYKQEWRSARTETAKAYKASEELIKKFKNVSVPKVKGVTPKKSNSNSLTAPLERLVTTLKSSQVSTEKQLRLTAKILEMVEESGDTAVGKENMIKEAELALQAGDARGLQASGINDDVLGMGEKFEINLDEHYERLIAYFTNVKADSTADEVEAAA</sequence>
<dbReference type="Proteomes" id="UP000813461">
    <property type="component" value="Unassembled WGS sequence"/>
</dbReference>
<dbReference type="OrthoDB" id="10631555at2759"/>
<feature type="transmembrane region" description="Helical" evidence="2">
    <location>
        <begin position="97"/>
        <end position="115"/>
    </location>
</feature>
<dbReference type="AlphaFoldDB" id="A0A8K0QUZ7"/>